<keyword evidence="10" id="KW-1185">Reference proteome</keyword>
<proteinExistence type="inferred from homology"/>
<comment type="caution">
    <text evidence="9">The sequence shown here is derived from an EMBL/GenBank/DDBJ whole genome shotgun (WGS) entry which is preliminary data.</text>
</comment>
<dbReference type="FunFam" id="3.30.750.24:FF:000002">
    <property type="entry name" value="Sulfate transporter 31"/>
    <property type="match status" value="1"/>
</dbReference>
<comment type="similarity">
    <text evidence="2">Belongs to the SLC26A/SulP transporter (TC 2.A.53) family.</text>
</comment>
<evidence type="ECO:0000313" key="9">
    <source>
        <dbReference type="EMBL" id="KAB1203328.1"/>
    </source>
</evidence>
<dbReference type="GO" id="GO:0008271">
    <property type="term" value="F:secondary active sulfate transmembrane transporter activity"/>
    <property type="evidence" value="ECO:0007669"/>
    <property type="project" value="InterPro"/>
</dbReference>
<feature type="transmembrane region" description="Helical" evidence="7">
    <location>
        <begin position="239"/>
        <end position="261"/>
    </location>
</feature>
<evidence type="ECO:0000256" key="4">
    <source>
        <dbReference type="ARBA" id="ARBA00022692"/>
    </source>
</evidence>
<feature type="transmembrane region" description="Helical" evidence="7">
    <location>
        <begin position="267"/>
        <end position="288"/>
    </location>
</feature>
<evidence type="ECO:0000256" key="5">
    <source>
        <dbReference type="ARBA" id="ARBA00022989"/>
    </source>
</evidence>
<dbReference type="Pfam" id="PF00916">
    <property type="entry name" value="Sulfate_transp"/>
    <property type="match status" value="1"/>
</dbReference>
<name>A0A6A1UU31_9ROSI</name>
<dbReference type="Pfam" id="PF01740">
    <property type="entry name" value="STAS"/>
    <property type="match status" value="1"/>
</dbReference>
<dbReference type="InterPro" id="IPR002645">
    <property type="entry name" value="STAS_dom"/>
</dbReference>
<dbReference type="OrthoDB" id="288203at2759"/>
<keyword evidence="4 7" id="KW-0812">Transmembrane</keyword>
<evidence type="ECO:0000313" key="10">
    <source>
        <dbReference type="Proteomes" id="UP000516437"/>
    </source>
</evidence>
<keyword evidence="3" id="KW-0813">Transport</keyword>
<sequence length="690" mass="76011">MGNADYVYPSNVEGAHRVAIPPPQPFVKSLKCSLKETFFPDDPLRQFKNQPPSRKFILGLQYLLPFLEWAPRYTLEFLKSDLISGITIASLAIPQGISYAKLANLPPILGLYSSFVPPLVYAMMGSSRDLAVGTVAVASLLTASMLGNEVDARENPKLYLHLAFTATFFAGVFQACLGFLRLGFIVDFLSHATIVGFMAGAATVVCLQQLKAILGLEHFTHGTDLVSVMRSVFSQTHEWRWESGVLGCCFLFFLLSTRYFSKKRPNLFWISAMAPLTSVILGSLLVYLTHAEKHGVQVIGHLKKGLNPPSFADLVFVSPHLTLAIKTGIITGVIALATNTSLMTPAWAKAQKRKGHQPPSSHEDIIVYGYVQEGIAVGRSFAMFKNYHIDGNKEMIAFGMMNIAGSCTSCYLTTGPFSRSAVNYNAGCKTAVSNIVMAIAVMFTLLFLTPLFHYTPLVVLAAIIISAMLGLIDYEAAFHLWQVDKFDFVVCMSAYIGVVFGSVEIGLVLAVAISLLRVLLFIARPRTLALGNLPNSLIYRNVEQYPNANSVPGILILEIDAPIYFANASYLRERIARWIDEEEERIKSSEETSFKYVIMDMSAVGNIDTSGISMLEEMKKAVDRKGLKLVLANPGGEVMKKLNKSKFIENIGEDWIYLTVGEAVGACNYMLHTGKSNPVKDHEVETWNNV</sequence>
<dbReference type="InterPro" id="IPR018045">
    <property type="entry name" value="S04_transporter_CS"/>
</dbReference>
<protein>
    <submittedName>
        <fullName evidence="9">Sulfate transporter 3.1</fullName>
    </submittedName>
</protein>
<feature type="transmembrane region" description="Helical" evidence="7">
    <location>
        <begin position="457"/>
        <end position="474"/>
    </location>
</feature>
<feature type="transmembrane region" description="Helical" evidence="7">
    <location>
        <begin position="494"/>
        <end position="520"/>
    </location>
</feature>
<dbReference type="PANTHER" id="PTHR11814">
    <property type="entry name" value="SULFATE TRANSPORTER"/>
    <property type="match status" value="1"/>
</dbReference>
<dbReference type="PROSITE" id="PS50801">
    <property type="entry name" value="STAS"/>
    <property type="match status" value="1"/>
</dbReference>
<dbReference type="InterPro" id="IPR011547">
    <property type="entry name" value="SLC26A/SulP_dom"/>
</dbReference>
<gene>
    <name evidence="9" type="ORF">CJ030_MR8G012810</name>
</gene>
<dbReference type="SUPFAM" id="SSF52091">
    <property type="entry name" value="SpoIIaa-like"/>
    <property type="match status" value="1"/>
</dbReference>
<dbReference type="CDD" id="cd07042">
    <property type="entry name" value="STAS_SulP_like_sulfate_transporter"/>
    <property type="match status" value="1"/>
</dbReference>
<feature type="transmembrane region" description="Helical" evidence="7">
    <location>
        <begin position="188"/>
        <end position="207"/>
    </location>
</feature>
<comment type="subcellular location">
    <subcellularLocation>
        <location evidence="1">Membrane</location>
        <topology evidence="1">Multi-pass membrane protein</topology>
    </subcellularLocation>
</comment>
<dbReference type="InterPro" id="IPR001902">
    <property type="entry name" value="SLC26A/SulP_fam"/>
</dbReference>
<dbReference type="InterPro" id="IPR036513">
    <property type="entry name" value="STAS_dom_sf"/>
</dbReference>
<keyword evidence="6 7" id="KW-0472">Membrane</keyword>
<organism evidence="9 10">
    <name type="scientific">Morella rubra</name>
    <name type="common">Chinese bayberry</name>
    <dbReference type="NCBI Taxonomy" id="262757"/>
    <lineage>
        <taxon>Eukaryota</taxon>
        <taxon>Viridiplantae</taxon>
        <taxon>Streptophyta</taxon>
        <taxon>Embryophyta</taxon>
        <taxon>Tracheophyta</taxon>
        <taxon>Spermatophyta</taxon>
        <taxon>Magnoliopsida</taxon>
        <taxon>eudicotyledons</taxon>
        <taxon>Gunneridae</taxon>
        <taxon>Pentapetalae</taxon>
        <taxon>rosids</taxon>
        <taxon>fabids</taxon>
        <taxon>Fagales</taxon>
        <taxon>Myricaceae</taxon>
        <taxon>Morella</taxon>
    </lineage>
</organism>
<dbReference type="PROSITE" id="PS01130">
    <property type="entry name" value="SLC26A"/>
    <property type="match status" value="1"/>
</dbReference>
<dbReference type="AlphaFoldDB" id="A0A6A1UU31"/>
<accession>A0A6A1UU31</accession>
<evidence type="ECO:0000259" key="8">
    <source>
        <dbReference type="PROSITE" id="PS50801"/>
    </source>
</evidence>
<feature type="transmembrane region" description="Helical" evidence="7">
    <location>
        <begin position="434"/>
        <end position="452"/>
    </location>
</feature>
<keyword evidence="5 7" id="KW-1133">Transmembrane helix</keyword>
<feature type="domain" description="STAS" evidence="8">
    <location>
        <begin position="544"/>
        <end position="667"/>
    </location>
</feature>
<reference evidence="9 10" key="1">
    <citation type="journal article" date="2019" name="Plant Biotechnol. J.">
        <title>The red bayberry genome and genetic basis of sex determination.</title>
        <authorList>
            <person name="Jia H.M."/>
            <person name="Jia H.J."/>
            <person name="Cai Q.L."/>
            <person name="Wang Y."/>
            <person name="Zhao H.B."/>
            <person name="Yang W.F."/>
            <person name="Wang G.Y."/>
            <person name="Li Y.H."/>
            <person name="Zhan D.L."/>
            <person name="Shen Y.T."/>
            <person name="Niu Q.F."/>
            <person name="Chang L."/>
            <person name="Qiu J."/>
            <person name="Zhao L."/>
            <person name="Xie H.B."/>
            <person name="Fu W.Y."/>
            <person name="Jin J."/>
            <person name="Li X.W."/>
            <person name="Jiao Y."/>
            <person name="Zhou C.C."/>
            <person name="Tu T."/>
            <person name="Chai C.Y."/>
            <person name="Gao J.L."/>
            <person name="Fan L.J."/>
            <person name="van de Weg E."/>
            <person name="Wang J.Y."/>
            <person name="Gao Z.S."/>
        </authorList>
    </citation>
    <scope>NUCLEOTIDE SEQUENCE [LARGE SCALE GENOMIC DNA]</scope>
    <source>
        <tissue evidence="9">Leaves</tissue>
    </source>
</reference>
<evidence type="ECO:0000256" key="2">
    <source>
        <dbReference type="ARBA" id="ARBA00008692"/>
    </source>
</evidence>
<feature type="transmembrane region" description="Helical" evidence="7">
    <location>
        <begin position="159"/>
        <end position="182"/>
    </location>
</feature>
<dbReference type="Gene3D" id="3.30.750.24">
    <property type="entry name" value="STAS domain"/>
    <property type="match status" value="1"/>
</dbReference>
<dbReference type="Proteomes" id="UP000516437">
    <property type="component" value="Chromosome 8"/>
</dbReference>
<dbReference type="GO" id="GO:0016020">
    <property type="term" value="C:membrane"/>
    <property type="evidence" value="ECO:0007669"/>
    <property type="project" value="UniProtKB-SubCell"/>
</dbReference>
<evidence type="ECO:0000256" key="6">
    <source>
        <dbReference type="ARBA" id="ARBA00023136"/>
    </source>
</evidence>
<evidence type="ECO:0000256" key="1">
    <source>
        <dbReference type="ARBA" id="ARBA00004141"/>
    </source>
</evidence>
<dbReference type="EMBL" id="RXIC02000026">
    <property type="protein sequence ID" value="KAB1203328.1"/>
    <property type="molecule type" value="Genomic_DNA"/>
</dbReference>
<evidence type="ECO:0000256" key="7">
    <source>
        <dbReference type="SAM" id="Phobius"/>
    </source>
</evidence>
<feature type="transmembrane region" description="Helical" evidence="7">
    <location>
        <begin position="130"/>
        <end position="147"/>
    </location>
</feature>
<evidence type="ECO:0000256" key="3">
    <source>
        <dbReference type="ARBA" id="ARBA00022448"/>
    </source>
</evidence>